<dbReference type="InterPro" id="IPR036244">
    <property type="entry name" value="TipA-like_antibiotic-bd"/>
</dbReference>
<dbReference type="PANTHER" id="PTHR30204">
    <property type="entry name" value="REDOX-CYCLING DRUG-SENSING TRANSCRIPTIONAL ACTIVATOR SOXR"/>
    <property type="match status" value="1"/>
</dbReference>
<dbReference type="Gene3D" id="1.10.490.50">
    <property type="entry name" value="Antibiotic binding domain of TipA-like multidrug resistance regulators"/>
    <property type="match status" value="1"/>
</dbReference>
<reference evidence="6 7" key="1">
    <citation type="submission" date="2022-02" db="EMBL/GenBank/DDBJ databases">
        <title>Paenibacillus sp. MBLB1776 Whole Genome Shotgun Sequencing.</title>
        <authorList>
            <person name="Hwang C.Y."/>
            <person name="Cho E.-S."/>
            <person name="Seo M.-J."/>
        </authorList>
    </citation>
    <scope>NUCLEOTIDE SEQUENCE [LARGE SCALE GENOMIC DNA]</scope>
    <source>
        <strain evidence="6 7">MBLB1776</strain>
    </source>
</reference>
<dbReference type="GO" id="GO:0003700">
    <property type="term" value="F:DNA-binding transcription factor activity"/>
    <property type="evidence" value="ECO:0007669"/>
    <property type="project" value="InterPro"/>
</dbReference>
<keyword evidence="1" id="KW-0805">Transcription regulation</keyword>
<dbReference type="RefSeq" id="WP_315604869.1">
    <property type="nucleotide sequence ID" value="NZ_CP130318.1"/>
</dbReference>
<gene>
    <name evidence="6" type="ORF">MJA45_26425</name>
</gene>
<dbReference type="Gene3D" id="1.10.1660.10">
    <property type="match status" value="1"/>
</dbReference>
<organism evidence="6 7">
    <name type="scientific">Paenibacillus aurantius</name>
    <dbReference type="NCBI Taxonomy" id="2918900"/>
    <lineage>
        <taxon>Bacteria</taxon>
        <taxon>Bacillati</taxon>
        <taxon>Bacillota</taxon>
        <taxon>Bacilli</taxon>
        <taxon>Bacillales</taxon>
        <taxon>Paenibacillaceae</taxon>
        <taxon>Paenibacillus</taxon>
    </lineage>
</organism>
<evidence type="ECO:0000313" key="6">
    <source>
        <dbReference type="EMBL" id="WNQ11093.1"/>
    </source>
</evidence>
<evidence type="ECO:0000256" key="4">
    <source>
        <dbReference type="ARBA" id="ARBA00023163"/>
    </source>
</evidence>
<dbReference type="SUPFAM" id="SSF89082">
    <property type="entry name" value="Antibiotic binding domain of TipA-like multidrug resistance regulators"/>
    <property type="match status" value="1"/>
</dbReference>
<proteinExistence type="predicted"/>
<keyword evidence="7" id="KW-1185">Reference proteome</keyword>
<dbReference type="Pfam" id="PF13411">
    <property type="entry name" value="MerR_1"/>
    <property type="match status" value="1"/>
</dbReference>
<keyword evidence="4" id="KW-0804">Transcription</keyword>
<dbReference type="SUPFAM" id="SSF46955">
    <property type="entry name" value="Putative DNA-binding domain"/>
    <property type="match status" value="1"/>
</dbReference>
<evidence type="ECO:0000313" key="7">
    <source>
        <dbReference type="Proteomes" id="UP001305702"/>
    </source>
</evidence>
<evidence type="ECO:0000256" key="2">
    <source>
        <dbReference type="ARBA" id="ARBA00023125"/>
    </source>
</evidence>
<accession>A0AA96LD96</accession>
<dbReference type="InterPro" id="IPR000551">
    <property type="entry name" value="MerR-type_HTH_dom"/>
</dbReference>
<dbReference type="Pfam" id="PF07739">
    <property type="entry name" value="TipAS"/>
    <property type="match status" value="1"/>
</dbReference>
<name>A0AA96LD96_9BACL</name>
<dbReference type="KEGG" id="paun:MJA45_26425"/>
<dbReference type="AlphaFoldDB" id="A0AA96LD96"/>
<dbReference type="Proteomes" id="UP001305702">
    <property type="component" value="Chromosome"/>
</dbReference>
<dbReference type="PROSITE" id="PS50937">
    <property type="entry name" value="HTH_MERR_2"/>
    <property type="match status" value="1"/>
</dbReference>
<keyword evidence="3" id="KW-0010">Activator</keyword>
<dbReference type="PANTHER" id="PTHR30204:SF90">
    <property type="entry name" value="HTH-TYPE TRANSCRIPTIONAL ACTIVATOR MTA"/>
    <property type="match status" value="1"/>
</dbReference>
<sequence length="248" mass="28117">MPYTVKEVSELSGVTVKALHHYHRIGLLLPSGTTEAGYRLYGTPELERLQQILFYRELDFPLPEIGRLLEGQPEREGILTRQRKLLLERKSRLERLIGTLEATLASAKKGESMENRNLFAGFEKKEQWEEALQDQVSHLKETYGYDMLEENPIDVEEMNAQAAEAVRYMNAMAELLREGSRHDSGEARELIRGHLAFLADHGHALTPADYAAQCRFFLGDDFHRSMLEAQQTGLAYYLSAAAEAYAAA</sequence>
<dbReference type="InterPro" id="IPR009061">
    <property type="entry name" value="DNA-bd_dom_put_sf"/>
</dbReference>
<evidence type="ECO:0000256" key="3">
    <source>
        <dbReference type="ARBA" id="ARBA00023159"/>
    </source>
</evidence>
<dbReference type="InterPro" id="IPR047057">
    <property type="entry name" value="MerR_fam"/>
</dbReference>
<evidence type="ECO:0000259" key="5">
    <source>
        <dbReference type="PROSITE" id="PS50937"/>
    </source>
</evidence>
<feature type="domain" description="HTH merR-type" evidence="5">
    <location>
        <begin position="1"/>
        <end position="71"/>
    </location>
</feature>
<dbReference type="CDD" id="cd01106">
    <property type="entry name" value="HTH_TipAL-Mta"/>
    <property type="match status" value="1"/>
</dbReference>
<protein>
    <submittedName>
        <fullName evidence="6">MerR family DNA-binding transcriptional regulator</fullName>
    </submittedName>
</protein>
<dbReference type="SMART" id="SM00422">
    <property type="entry name" value="HTH_MERR"/>
    <property type="match status" value="1"/>
</dbReference>
<dbReference type="InterPro" id="IPR012925">
    <property type="entry name" value="TipAS_dom"/>
</dbReference>
<evidence type="ECO:0000256" key="1">
    <source>
        <dbReference type="ARBA" id="ARBA00023015"/>
    </source>
</evidence>
<dbReference type="GO" id="GO:0003677">
    <property type="term" value="F:DNA binding"/>
    <property type="evidence" value="ECO:0007669"/>
    <property type="project" value="UniProtKB-KW"/>
</dbReference>
<keyword evidence="2 6" id="KW-0238">DNA-binding</keyword>
<dbReference type="EMBL" id="CP130318">
    <property type="protein sequence ID" value="WNQ11093.1"/>
    <property type="molecule type" value="Genomic_DNA"/>
</dbReference>